<dbReference type="SUPFAM" id="SSF109604">
    <property type="entry name" value="HD-domain/PDEase-like"/>
    <property type="match status" value="1"/>
</dbReference>
<evidence type="ECO:0000313" key="3">
    <source>
        <dbReference type="Proteomes" id="UP000249203"/>
    </source>
</evidence>
<dbReference type="AlphaFoldDB" id="A0A327WX45"/>
<keyword evidence="4" id="KW-1185">Reference proteome</keyword>
<evidence type="ECO:0000313" key="2">
    <source>
        <dbReference type="EMBL" id="RUO23709.1"/>
    </source>
</evidence>
<dbReference type="OrthoDB" id="6399320at2"/>
<gene>
    <name evidence="1" type="ORF">B0I24_108124</name>
    <name evidence="2" type="ORF">CWE07_09340</name>
</gene>
<evidence type="ECO:0000313" key="4">
    <source>
        <dbReference type="Proteomes" id="UP000287865"/>
    </source>
</evidence>
<organism evidence="1 3">
    <name type="scientific">Aliidiomarina maris</name>
    <dbReference type="NCBI Taxonomy" id="531312"/>
    <lineage>
        <taxon>Bacteria</taxon>
        <taxon>Pseudomonadati</taxon>
        <taxon>Pseudomonadota</taxon>
        <taxon>Gammaproteobacteria</taxon>
        <taxon>Alteromonadales</taxon>
        <taxon>Idiomarinaceae</taxon>
        <taxon>Aliidiomarina</taxon>
    </lineage>
</organism>
<proteinExistence type="predicted"/>
<evidence type="ECO:0000313" key="1">
    <source>
        <dbReference type="EMBL" id="RAJ96545.1"/>
    </source>
</evidence>
<reference evidence="1 3" key="2">
    <citation type="submission" date="2018-06" db="EMBL/GenBank/DDBJ databases">
        <title>Genomic Encyclopedia of Type Strains, Phase III (KMG-III): the genomes of soil and plant-associated and newly described type strains.</title>
        <authorList>
            <person name="Whitman W."/>
        </authorList>
    </citation>
    <scope>NUCLEOTIDE SEQUENCE [LARGE SCALE GENOMIC DNA]</scope>
    <source>
        <strain evidence="1 3">CGMCC 1.15366</strain>
    </source>
</reference>
<accession>A0A327WX45</accession>
<dbReference type="EMBL" id="PIPK01000008">
    <property type="protein sequence ID" value="RUO23709.1"/>
    <property type="molecule type" value="Genomic_DNA"/>
</dbReference>
<protein>
    <submittedName>
        <fullName evidence="1">Uncharacterized protein</fullName>
    </submittedName>
</protein>
<sequence length="416" mass="47121">MTQPEHLKLLEDADDGFPVSLHGLNQRPWQYALFSHAARLYPFAAAYLHHQIEALVNQDTKQLHTLAKCCQYLAAFRHDPAQLHQALRRLHSRAVFSQAVEYISRAFINDRALRVLRQALVNHPDAATLDSAELVREWQLPYPIQRHTQPVPASLMRALLQWPQHDNLLPKVISRIQALPALSDALSRQATLYTPQGKTLDVKSALLLLGPQRSRELVLLAHFETSLIQPVFPLRQDLLERRRLIVQCLYLFEQRYGVVWPVRRELLGYLLIYDAWRAPAWAKAVSWQPSRQRNLCTLDSWLGFAPRHQHRVASRLVKYWQLPAELSKLMRLQHSDKQLNAALALSIASVSVLNAGIDIQQVNAHHSKASQLLAGLYRSLAPGLSPEDALSSFLALCQQAACAAGSHSQLPAKVRP</sequence>
<dbReference type="Proteomes" id="UP000249203">
    <property type="component" value="Unassembled WGS sequence"/>
</dbReference>
<name>A0A327WX45_9GAMM</name>
<comment type="caution">
    <text evidence="1">The sequence shown here is derived from an EMBL/GenBank/DDBJ whole genome shotgun (WGS) entry which is preliminary data.</text>
</comment>
<dbReference type="Proteomes" id="UP000287865">
    <property type="component" value="Unassembled WGS sequence"/>
</dbReference>
<reference evidence="2 4" key="1">
    <citation type="journal article" date="2018" name="Front. Microbiol.">
        <title>Genome-Based Analysis Reveals the Taxonomy and Diversity of the Family Idiomarinaceae.</title>
        <authorList>
            <person name="Liu Y."/>
            <person name="Lai Q."/>
            <person name="Shao Z."/>
        </authorList>
    </citation>
    <scope>NUCLEOTIDE SEQUENCE [LARGE SCALE GENOMIC DNA]</scope>
    <source>
        <strain evidence="2 4">CF12-14</strain>
    </source>
</reference>
<dbReference type="EMBL" id="QLMD01000008">
    <property type="protein sequence ID" value="RAJ96545.1"/>
    <property type="molecule type" value="Genomic_DNA"/>
</dbReference>
<dbReference type="RefSeq" id="WP_111569712.1">
    <property type="nucleotide sequence ID" value="NZ_PIPK01000008.1"/>
</dbReference>